<dbReference type="GO" id="GO:0006355">
    <property type="term" value="P:regulation of DNA-templated transcription"/>
    <property type="evidence" value="ECO:0007669"/>
    <property type="project" value="InterPro"/>
</dbReference>
<keyword evidence="12" id="KW-1185">Reference proteome</keyword>
<dbReference type="AlphaFoldDB" id="A0A8K0DWX4"/>
<keyword evidence="4 8" id="KW-0238">DNA-binding</keyword>
<dbReference type="InterPro" id="IPR001356">
    <property type="entry name" value="HD"/>
</dbReference>
<dbReference type="PANTHER" id="PTHR11850">
    <property type="entry name" value="HOMEOBOX PROTEIN TRANSCRIPTION FACTORS"/>
    <property type="match status" value="1"/>
</dbReference>
<evidence type="ECO:0000256" key="8">
    <source>
        <dbReference type="PROSITE-ProRule" id="PRU00108"/>
    </source>
</evidence>
<accession>A0A8K0DWX4</accession>
<evidence type="ECO:0000256" key="1">
    <source>
        <dbReference type="ARBA" id="ARBA00004123"/>
    </source>
</evidence>
<feature type="DNA-binding region" description="Homeobox" evidence="8">
    <location>
        <begin position="404"/>
        <end position="466"/>
    </location>
</feature>
<feature type="compositionally biased region" description="Polar residues" evidence="9">
    <location>
        <begin position="257"/>
        <end position="280"/>
    </location>
</feature>
<reference evidence="11" key="1">
    <citation type="submission" date="2020-03" db="EMBL/GenBank/DDBJ databases">
        <title>A high-quality chromosome-level genome assembly of a woody plant with both climbing and erect habits, Rhamnella rubrinervis.</title>
        <authorList>
            <person name="Lu Z."/>
            <person name="Yang Y."/>
            <person name="Zhu X."/>
            <person name="Sun Y."/>
        </authorList>
    </citation>
    <scope>NUCLEOTIDE SEQUENCE</scope>
    <source>
        <strain evidence="11">BYM</strain>
        <tissue evidence="11">Leaf</tissue>
    </source>
</reference>
<dbReference type="Proteomes" id="UP000796880">
    <property type="component" value="Unassembled WGS sequence"/>
</dbReference>
<evidence type="ECO:0000313" key="12">
    <source>
        <dbReference type="Proteomes" id="UP000796880"/>
    </source>
</evidence>
<protein>
    <recommendedName>
        <fullName evidence="10">Homeobox domain-containing protein</fullName>
    </recommendedName>
</protein>
<dbReference type="SMART" id="SM00574">
    <property type="entry name" value="POX"/>
    <property type="match status" value="1"/>
</dbReference>
<comment type="caution">
    <text evidence="11">The sequence shown here is derived from an EMBL/GenBank/DDBJ whole genome shotgun (WGS) entry which is preliminary data.</text>
</comment>
<dbReference type="InterPro" id="IPR050224">
    <property type="entry name" value="TALE_homeobox"/>
</dbReference>
<evidence type="ECO:0000256" key="6">
    <source>
        <dbReference type="ARBA" id="ARBA00023163"/>
    </source>
</evidence>
<evidence type="ECO:0000256" key="2">
    <source>
        <dbReference type="ARBA" id="ARBA00006454"/>
    </source>
</evidence>
<evidence type="ECO:0000313" key="11">
    <source>
        <dbReference type="EMBL" id="KAF3435749.1"/>
    </source>
</evidence>
<keyword evidence="7 8" id="KW-0539">Nucleus</keyword>
<keyword evidence="3" id="KW-0805">Transcription regulation</keyword>
<dbReference type="SMART" id="SM00389">
    <property type="entry name" value="HOX"/>
    <property type="match status" value="1"/>
</dbReference>
<feature type="compositionally biased region" description="Basic and acidic residues" evidence="9">
    <location>
        <begin position="237"/>
        <end position="249"/>
    </location>
</feature>
<dbReference type="PROSITE" id="PS50071">
    <property type="entry name" value="HOMEOBOX_2"/>
    <property type="match status" value="1"/>
</dbReference>
<dbReference type="SUPFAM" id="SSF46689">
    <property type="entry name" value="Homeodomain-like"/>
    <property type="match status" value="1"/>
</dbReference>
<evidence type="ECO:0000256" key="9">
    <source>
        <dbReference type="SAM" id="MobiDB-lite"/>
    </source>
</evidence>
<comment type="similarity">
    <text evidence="2">Belongs to the TALE/BELL homeobox family.</text>
</comment>
<evidence type="ECO:0000256" key="4">
    <source>
        <dbReference type="ARBA" id="ARBA00023125"/>
    </source>
</evidence>
<dbReference type="EMBL" id="VOIH02000010">
    <property type="protein sequence ID" value="KAF3435749.1"/>
    <property type="molecule type" value="Genomic_DNA"/>
</dbReference>
<keyword evidence="5 8" id="KW-0371">Homeobox</keyword>
<keyword evidence="6" id="KW-0804">Transcription</keyword>
<dbReference type="GO" id="GO:0005634">
    <property type="term" value="C:nucleus"/>
    <property type="evidence" value="ECO:0007669"/>
    <property type="project" value="UniProtKB-SubCell"/>
</dbReference>
<feature type="region of interest" description="Disordered" evidence="9">
    <location>
        <begin position="236"/>
        <end position="286"/>
    </location>
</feature>
<evidence type="ECO:0000256" key="7">
    <source>
        <dbReference type="ARBA" id="ARBA00023242"/>
    </source>
</evidence>
<dbReference type="Gene3D" id="1.10.10.60">
    <property type="entry name" value="Homeodomain-like"/>
    <property type="match status" value="1"/>
</dbReference>
<comment type="subcellular location">
    <subcellularLocation>
        <location evidence="1 8">Nucleus</location>
    </subcellularLocation>
</comment>
<dbReference type="InterPro" id="IPR006563">
    <property type="entry name" value="POX_dom"/>
</dbReference>
<dbReference type="OrthoDB" id="10056939at2759"/>
<evidence type="ECO:0000259" key="10">
    <source>
        <dbReference type="PROSITE" id="PS50071"/>
    </source>
</evidence>
<feature type="region of interest" description="Disordered" evidence="9">
    <location>
        <begin position="474"/>
        <end position="519"/>
    </location>
</feature>
<dbReference type="Pfam" id="PF07526">
    <property type="entry name" value="POX"/>
    <property type="match status" value="1"/>
</dbReference>
<gene>
    <name evidence="11" type="ORF">FNV43_RR22841</name>
</gene>
<organism evidence="11 12">
    <name type="scientific">Rhamnella rubrinervis</name>
    <dbReference type="NCBI Taxonomy" id="2594499"/>
    <lineage>
        <taxon>Eukaryota</taxon>
        <taxon>Viridiplantae</taxon>
        <taxon>Streptophyta</taxon>
        <taxon>Embryophyta</taxon>
        <taxon>Tracheophyta</taxon>
        <taxon>Spermatophyta</taxon>
        <taxon>Magnoliopsida</taxon>
        <taxon>eudicotyledons</taxon>
        <taxon>Gunneridae</taxon>
        <taxon>Pentapetalae</taxon>
        <taxon>rosids</taxon>
        <taxon>fabids</taxon>
        <taxon>Rosales</taxon>
        <taxon>Rhamnaceae</taxon>
        <taxon>rhamnoid group</taxon>
        <taxon>Rhamneae</taxon>
        <taxon>Rhamnella</taxon>
    </lineage>
</organism>
<sequence length="683" mass="74971">MATYYTSSNNQRDTAPMLYLREPFPSSYPEASVLPNNMMMYMTTGSYSDELNGNSQQQNNCMEMPPMGASDSSSQQQDILSNLGGSRIGQHDFTEWRDSRNELVVPHGISGSPSILHGGPNLQGQGLSLSLGTQISSGIQMPSISYPNPNMGFASFLSPNSSISGEGGCRNGSSRDEQSRNIEYFTPGFPGGNQDSNKGDLSPYGMSTVARTIPNSKYLKAAQQLLDEVVNVRKALKQHDSENRTKGSKEDDDGSKNESTLPSGSAISSNPQESASTSPCELSHAEKQDLQNKLTKLLSMLDEVDRRYKQYYHQMQIVVSSFDAISGCGAAKPYTALALQTISRHFRCLRDAITGQIRATRKSLGEQDNSGNVKGVGITRLRYVDQQLRQQRALQHLGMMQQHAWRPQRGLPESSVSILRAWLFEHFLHPYPKDSDKIMLARQTGLTRSQVSNWFINARVRLWKPMVEEMYKEEAGDAEMDSNSSSENAVKATKGNVRTSDDMGEDLQQSASSTGTERCSTGQFMHAKSAHVPDIEMATSNGSLTFQSGTRREAEAEYGLLKRREDQRPSMDDCNLFSDGMVQSDGSNERFMAAAAAYHHMSELGRFGSGSGVSLTLGLQHCDGSSLPISSGNHHSFVTMRGDDIYNAASSSVGAETADFECLNSGNQQSRFSSSHLLHDFVV</sequence>
<feature type="domain" description="Homeobox" evidence="10">
    <location>
        <begin position="402"/>
        <end position="465"/>
    </location>
</feature>
<feature type="region of interest" description="Disordered" evidence="9">
    <location>
        <begin position="182"/>
        <end position="203"/>
    </location>
</feature>
<dbReference type="FunFam" id="1.10.10.60:FF:000083">
    <property type="entry name" value="BEL1-like homeodomain protein 4"/>
    <property type="match status" value="1"/>
</dbReference>
<dbReference type="Pfam" id="PF05920">
    <property type="entry name" value="Homeobox_KN"/>
    <property type="match status" value="1"/>
</dbReference>
<dbReference type="InterPro" id="IPR008422">
    <property type="entry name" value="KN_HD"/>
</dbReference>
<feature type="compositionally biased region" description="Polar residues" evidence="9">
    <location>
        <begin position="507"/>
        <end position="519"/>
    </location>
</feature>
<evidence type="ECO:0000256" key="5">
    <source>
        <dbReference type="ARBA" id="ARBA00023155"/>
    </source>
</evidence>
<dbReference type="GO" id="GO:0003677">
    <property type="term" value="F:DNA binding"/>
    <property type="evidence" value="ECO:0007669"/>
    <property type="project" value="UniProtKB-UniRule"/>
</dbReference>
<dbReference type="CDD" id="cd00086">
    <property type="entry name" value="homeodomain"/>
    <property type="match status" value="1"/>
</dbReference>
<evidence type="ECO:0000256" key="3">
    <source>
        <dbReference type="ARBA" id="ARBA00023015"/>
    </source>
</evidence>
<proteinExistence type="inferred from homology"/>
<dbReference type="InterPro" id="IPR009057">
    <property type="entry name" value="Homeodomain-like_sf"/>
</dbReference>
<name>A0A8K0DWX4_9ROSA</name>